<dbReference type="PIRSF" id="PIRSF000386">
    <property type="entry name" value="tRNA_mtase"/>
    <property type="match status" value="1"/>
</dbReference>
<feature type="region of interest" description="Disordered" evidence="17">
    <location>
        <begin position="207"/>
        <end position="242"/>
    </location>
</feature>
<keyword evidence="10 15" id="KW-0949">S-adenosyl-L-methionine</keyword>
<accession>A0ABU3BMV9</accession>
<feature type="compositionally biased region" description="Basic and acidic residues" evidence="17">
    <location>
        <begin position="207"/>
        <end position="223"/>
    </location>
</feature>
<dbReference type="Proteomes" id="UP001267426">
    <property type="component" value="Unassembled WGS sequence"/>
</dbReference>
<gene>
    <name evidence="15 19" type="primary">trmD</name>
    <name evidence="19" type="ORF">RM540_02560</name>
</gene>
<evidence type="ECO:0000256" key="9">
    <source>
        <dbReference type="ARBA" id="ARBA00022679"/>
    </source>
</evidence>
<dbReference type="CDD" id="cd18080">
    <property type="entry name" value="TrmD-like"/>
    <property type="match status" value="1"/>
</dbReference>
<evidence type="ECO:0000313" key="19">
    <source>
        <dbReference type="EMBL" id="MDT0630618.1"/>
    </source>
</evidence>
<dbReference type="GO" id="GO:0032259">
    <property type="term" value="P:methylation"/>
    <property type="evidence" value="ECO:0007669"/>
    <property type="project" value="UniProtKB-KW"/>
</dbReference>
<dbReference type="HAMAP" id="MF_00605">
    <property type="entry name" value="TrmD"/>
    <property type="match status" value="1"/>
</dbReference>
<evidence type="ECO:0000256" key="17">
    <source>
        <dbReference type="SAM" id="MobiDB-lite"/>
    </source>
</evidence>
<evidence type="ECO:0000256" key="2">
    <source>
        <dbReference type="ARBA" id="ARBA00004496"/>
    </source>
</evidence>
<evidence type="ECO:0000256" key="11">
    <source>
        <dbReference type="ARBA" id="ARBA00022694"/>
    </source>
</evidence>
<comment type="function">
    <text evidence="1 15 16">Specifically methylates guanosine-37 in various tRNAs.</text>
</comment>
<comment type="caution">
    <text evidence="19">The sequence shown here is derived from an EMBL/GenBank/DDBJ whole genome shotgun (WGS) entry which is preliminary data.</text>
</comment>
<keyword evidence="7 15" id="KW-0963">Cytoplasm</keyword>
<feature type="binding site" evidence="15">
    <location>
        <begin position="133"/>
        <end position="138"/>
    </location>
    <ligand>
        <name>S-adenosyl-L-methionine</name>
        <dbReference type="ChEBI" id="CHEBI:59789"/>
    </ligand>
</feature>
<dbReference type="PANTHER" id="PTHR46417:SF1">
    <property type="entry name" value="TRNA (GUANINE-N(1)-)-METHYLTRANSFERASE"/>
    <property type="match status" value="1"/>
</dbReference>
<dbReference type="InterPro" id="IPR016009">
    <property type="entry name" value="tRNA_MeTrfase_TRMD/TRM10"/>
</dbReference>
<name>A0ABU3BMV9_9BACT</name>
<evidence type="ECO:0000256" key="16">
    <source>
        <dbReference type="RuleBase" id="RU003464"/>
    </source>
</evidence>
<reference evidence="19 20" key="1">
    <citation type="submission" date="2023-09" db="EMBL/GenBank/DDBJ databases">
        <authorList>
            <person name="Rey-Velasco X."/>
        </authorList>
    </citation>
    <scope>NUCLEOTIDE SEQUENCE [LARGE SCALE GENOMIC DNA]</scope>
    <source>
        <strain evidence="19 20">F394</strain>
    </source>
</reference>
<comment type="subunit">
    <text evidence="4 15 16">Homodimer.</text>
</comment>
<comment type="similarity">
    <text evidence="3 15 16">Belongs to the RNA methyltransferase TrmD family.</text>
</comment>
<evidence type="ECO:0000256" key="8">
    <source>
        <dbReference type="ARBA" id="ARBA00022603"/>
    </source>
</evidence>
<comment type="catalytic activity">
    <reaction evidence="14 15 16">
        <text>guanosine(37) in tRNA + S-adenosyl-L-methionine = N(1)-methylguanosine(37) in tRNA + S-adenosyl-L-homocysteine + H(+)</text>
        <dbReference type="Rhea" id="RHEA:36899"/>
        <dbReference type="Rhea" id="RHEA-COMP:10145"/>
        <dbReference type="Rhea" id="RHEA-COMP:10147"/>
        <dbReference type="ChEBI" id="CHEBI:15378"/>
        <dbReference type="ChEBI" id="CHEBI:57856"/>
        <dbReference type="ChEBI" id="CHEBI:59789"/>
        <dbReference type="ChEBI" id="CHEBI:73542"/>
        <dbReference type="ChEBI" id="CHEBI:74269"/>
        <dbReference type="EC" id="2.1.1.228"/>
    </reaction>
</comment>
<evidence type="ECO:0000256" key="7">
    <source>
        <dbReference type="ARBA" id="ARBA00022490"/>
    </source>
</evidence>
<keyword evidence="11 15" id="KW-0819">tRNA processing</keyword>
<evidence type="ECO:0000256" key="3">
    <source>
        <dbReference type="ARBA" id="ARBA00007630"/>
    </source>
</evidence>
<feature type="binding site" evidence="15">
    <location>
        <position position="113"/>
    </location>
    <ligand>
        <name>S-adenosyl-L-methionine</name>
        <dbReference type="ChEBI" id="CHEBI:59789"/>
    </ligand>
</feature>
<keyword evidence="9 15" id="KW-0808">Transferase</keyword>
<sequence length="242" mass="26405">MRFDLVTALPDLVRSPLEHSILKRAQDKGLVTVEVHDLRDYAEGRHRQIDDIPYGGMGGMVLKPEPLFACVEALQAQHGPYDEVVFLTPDGETFDQPTANAFSLCERLLLIAGHYKNVDQRVRDALVTREVSVGDYVLSGGELPALVLIDAVARLVPGVLGDAGSALSDSFQDGLLDAPSYTRPAQFRDMEVPAVLRSGDHGAVEAWREAQRLERTRARRPDLLDATPPGAGRGGAASEERR</sequence>
<evidence type="ECO:0000259" key="18">
    <source>
        <dbReference type="Pfam" id="PF01746"/>
    </source>
</evidence>
<keyword evidence="20" id="KW-1185">Reference proteome</keyword>
<dbReference type="InterPro" id="IPR029026">
    <property type="entry name" value="tRNA_m1G_MTases_N"/>
</dbReference>
<dbReference type="Gene3D" id="1.10.1270.20">
    <property type="entry name" value="tRNA(m1g37)methyltransferase, domain 2"/>
    <property type="match status" value="1"/>
</dbReference>
<dbReference type="NCBIfam" id="NF000648">
    <property type="entry name" value="PRK00026.1"/>
    <property type="match status" value="1"/>
</dbReference>
<dbReference type="RefSeq" id="WP_311661845.1">
    <property type="nucleotide sequence ID" value="NZ_JAVRHT010000003.1"/>
</dbReference>
<keyword evidence="8 15" id="KW-0489">Methyltransferase</keyword>
<dbReference type="Gene3D" id="3.40.1280.10">
    <property type="match status" value="1"/>
</dbReference>
<dbReference type="EMBL" id="JAVRHT010000003">
    <property type="protein sequence ID" value="MDT0630618.1"/>
    <property type="molecule type" value="Genomic_DNA"/>
</dbReference>
<evidence type="ECO:0000256" key="1">
    <source>
        <dbReference type="ARBA" id="ARBA00002634"/>
    </source>
</evidence>
<dbReference type="Pfam" id="PF01746">
    <property type="entry name" value="tRNA_m1G_MT"/>
    <property type="match status" value="1"/>
</dbReference>
<dbReference type="NCBIfam" id="TIGR00088">
    <property type="entry name" value="trmD"/>
    <property type="match status" value="1"/>
</dbReference>
<feature type="domain" description="tRNA methyltransferase TRMD/TRM10-type" evidence="18">
    <location>
        <begin position="1"/>
        <end position="225"/>
    </location>
</feature>
<dbReference type="SUPFAM" id="SSF75217">
    <property type="entry name" value="alpha/beta knot"/>
    <property type="match status" value="1"/>
</dbReference>
<dbReference type="InterPro" id="IPR023148">
    <property type="entry name" value="tRNA_m1G_MeTrfase_C_sf"/>
</dbReference>
<evidence type="ECO:0000256" key="10">
    <source>
        <dbReference type="ARBA" id="ARBA00022691"/>
    </source>
</evidence>
<organism evidence="19 20">
    <name type="scientific">Rubrivirga litoralis</name>
    <dbReference type="NCBI Taxonomy" id="3075598"/>
    <lineage>
        <taxon>Bacteria</taxon>
        <taxon>Pseudomonadati</taxon>
        <taxon>Rhodothermota</taxon>
        <taxon>Rhodothermia</taxon>
        <taxon>Rhodothermales</taxon>
        <taxon>Rubricoccaceae</taxon>
        <taxon>Rubrivirga</taxon>
    </lineage>
</organism>
<evidence type="ECO:0000256" key="13">
    <source>
        <dbReference type="ARBA" id="ARBA00033392"/>
    </source>
</evidence>
<dbReference type="GO" id="GO:0052906">
    <property type="term" value="F:tRNA (guanine(37)-N1)-methyltransferase activity"/>
    <property type="evidence" value="ECO:0007669"/>
    <property type="project" value="UniProtKB-EC"/>
</dbReference>
<dbReference type="PANTHER" id="PTHR46417">
    <property type="entry name" value="TRNA (GUANINE-N(1)-)-METHYLTRANSFERASE"/>
    <property type="match status" value="1"/>
</dbReference>
<dbReference type="EC" id="2.1.1.228" evidence="5 15"/>
<dbReference type="InterPro" id="IPR002649">
    <property type="entry name" value="tRNA_m1G_MeTrfase_TrmD"/>
</dbReference>
<dbReference type="InterPro" id="IPR029028">
    <property type="entry name" value="Alpha/beta_knot_MTases"/>
</dbReference>
<evidence type="ECO:0000256" key="12">
    <source>
        <dbReference type="ARBA" id="ARBA00029736"/>
    </source>
</evidence>
<comment type="subcellular location">
    <subcellularLocation>
        <location evidence="2 15 16">Cytoplasm</location>
    </subcellularLocation>
</comment>
<evidence type="ECO:0000313" key="20">
    <source>
        <dbReference type="Proteomes" id="UP001267426"/>
    </source>
</evidence>
<evidence type="ECO:0000256" key="5">
    <source>
        <dbReference type="ARBA" id="ARBA00012807"/>
    </source>
</evidence>
<evidence type="ECO:0000256" key="14">
    <source>
        <dbReference type="ARBA" id="ARBA00047783"/>
    </source>
</evidence>
<proteinExistence type="inferred from homology"/>
<evidence type="ECO:0000256" key="4">
    <source>
        <dbReference type="ARBA" id="ARBA00011738"/>
    </source>
</evidence>
<evidence type="ECO:0000256" key="6">
    <source>
        <dbReference type="ARBA" id="ARBA00014679"/>
    </source>
</evidence>
<protein>
    <recommendedName>
        <fullName evidence="6 15">tRNA (guanine-N(1)-)-methyltransferase</fullName>
        <ecNumber evidence="5 15">2.1.1.228</ecNumber>
    </recommendedName>
    <alternativeName>
        <fullName evidence="12 15">M1G-methyltransferase</fullName>
    </alternativeName>
    <alternativeName>
        <fullName evidence="13 15">tRNA [GM37] methyltransferase</fullName>
    </alternativeName>
</protein>
<evidence type="ECO:0000256" key="15">
    <source>
        <dbReference type="HAMAP-Rule" id="MF_00605"/>
    </source>
</evidence>